<dbReference type="Gene3D" id="3.90.870.10">
    <property type="entry name" value="DHBP synthase"/>
    <property type="match status" value="1"/>
</dbReference>
<dbReference type="EC" id="2.7.7.87" evidence="3"/>
<dbReference type="InterPro" id="IPR017945">
    <property type="entry name" value="DHBP_synth_RibB-like_a/b_dom"/>
</dbReference>
<feature type="binding site" evidence="12">
    <location>
        <position position="128"/>
    </location>
    <ligand>
        <name>ATP</name>
        <dbReference type="ChEBI" id="CHEBI:30616"/>
    </ligand>
</feature>
<accession>A0AAN0K9J5</accession>
<feature type="binding site" evidence="12">
    <location>
        <position position="206"/>
    </location>
    <ligand>
        <name>ATP</name>
        <dbReference type="ChEBI" id="CHEBI:30616"/>
    </ligand>
</feature>
<dbReference type="KEGG" id="broo:brsh051_27820"/>
<dbReference type="RefSeq" id="WP_286266060.1">
    <property type="nucleotide sequence ID" value="NZ_AP028056.1"/>
</dbReference>
<gene>
    <name evidence="15" type="ORF">brsh051_27820</name>
</gene>
<evidence type="ECO:0000256" key="13">
    <source>
        <dbReference type="SAM" id="MobiDB-lite"/>
    </source>
</evidence>
<dbReference type="PANTHER" id="PTHR17490:SF16">
    <property type="entry name" value="THREONYLCARBAMOYL-AMP SYNTHASE"/>
    <property type="match status" value="1"/>
</dbReference>
<evidence type="ECO:0000256" key="4">
    <source>
        <dbReference type="ARBA" id="ARBA00022490"/>
    </source>
</evidence>
<feature type="binding site" evidence="12">
    <location>
        <position position="69"/>
    </location>
    <ligand>
        <name>ATP</name>
        <dbReference type="ChEBI" id="CHEBI:30616"/>
    </ligand>
</feature>
<dbReference type="PIRSF" id="PIRSF004930">
    <property type="entry name" value="Tln_factor_SUA5"/>
    <property type="match status" value="1"/>
</dbReference>
<dbReference type="PROSITE" id="PS51163">
    <property type="entry name" value="YRDC"/>
    <property type="match status" value="1"/>
</dbReference>
<organism evidence="15 16">
    <name type="scientific">Brooklawnia propionicigenes</name>
    <dbReference type="NCBI Taxonomy" id="3041175"/>
    <lineage>
        <taxon>Bacteria</taxon>
        <taxon>Bacillati</taxon>
        <taxon>Actinomycetota</taxon>
        <taxon>Actinomycetes</taxon>
        <taxon>Propionibacteriales</taxon>
        <taxon>Propionibacteriaceae</taxon>
        <taxon>Brooklawnia</taxon>
    </lineage>
</organism>
<dbReference type="SUPFAM" id="SSF55821">
    <property type="entry name" value="YrdC/RibB"/>
    <property type="match status" value="1"/>
</dbReference>
<feature type="domain" description="YrdC-like" evidence="14">
    <location>
        <begin position="24"/>
        <end position="210"/>
    </location>
</feature>
<keyword evidence="16" id="KW-1185">Reference proteome</keyword>
<evidence type="ECO:0000313" key="16">
    <source>
        <dbReference type="Proteomes" id="UP001431656"/>
    </source>
</evidence>
<dbReference type="InterPro" id="IPR006070">
    <property type="entry name" value="Sua5-like_dom"/>
</dbReference>
<keyword evidence="7" id="KW-0548">Nucleotidyltransferase</keyword>
<dbReference type="PANTHER" id="PTHR17490">
    <property type="entry name" value="SUA5"/>
    <property type="match status" value="1"/>
</dbReference>
<dbReference type="Proteomes" id="UP001431656">
    <property type="component" value="Chromosome"/>
</dbReference>
<evidence type="ECO:0000256" key="5">
    <source>
        <dbReference type="ARBA" id="ARBA00022679"/>
    </source>
</evidence>
<dbReference type="GO" id="GO:0003725">
    <property type="term" value="F:double-stranded RNA binding"/>
    <property type="evidence" value="ECO:0007669"/>
    <property type="project" value="InterPro"/>
</dbReference>
<keyword evidence="5" id="KW-0808">Transferase</keyword>
<feature type="binding site" evidence="12">
    <location>
        <position position="46"/>
    </location>
    <ligand>
        <name>L-threonine</name>
        <dbReference type="ChEBI" id="CHEBI:57926"/>
    </ligand>
</feature>
<feature type="binding site" evidence="12">
    <location>
        <position position="153"/>
    </location>
    <ligand>
        <name>ATP</name>
        <dbReference type="ChEBI" id="CHEBI:30616"/>
    </ligand>
</feature>
<dbReference type="GO" id="GO:0006450">
    <property type="term" value="P:regulation of translational fidelity"/>
    <property type="evidence" value="ECO:0007669"/>
    <property type="project" value="TreeGrafter"/>
</dbReference>
<sequence length="246" mass="25500">MSELSNAESDEPRRRRFDLSTERDEGLAAAQDALANGDLVVIPTDTVYGIAADALQPAAVQGLLDAKHRGRDMPPPLLIAEPAMLRALVVDVPVEVDALINRFWPGALTLIMRAQPTLRMDLGKTEGTIAVRVPDHPDARALLRQTGPLAVSSANVSGQPPATNIDEAIDQLGDSVAVYLDAGATPGPTASTIIDLASTPSGRIIRAGVLGHAALAVVMPKLADITPAAPEPDPAVASDGGQTPDA</sequence>
<feature type="binding site" evidence="12">
    <location>
        <position position="132"/>
    </location>
    <ligand>
        <name>L-threonine</name>
        <dbReference type="ChEBI" id="CHEBI:57926"/>
    </ligand>
</feature>
<protein>
    <recommendedName>
        <fullName evidence="10">L-threonylcarbamoyladenylate synthase</fullName>
        <ecNumber evidence="3">2.7.7.87</ecNumber>
    </recommendedName>
    <alternativeName>
        <fullName evidence="10">L-threonylcarbamoyladenylate synthase</fullName>
    </alternativeName>
</protein>
<evidence type="ECO:0000256" key="3">
    <source>
        <dbReference type="ARBA" id="ARBA00012584"/>
    </source>
</evidence>
<keyword evidence="6" id="KW-0819">tRNA processing</keyword>
<keyword evidence="9 12" id="KW-0067">ATP-binding</keyword>
<dbReference type="EMBL" id="AP028056">
    <property type="protein sequence ID" value="BEH03501.1"/>
    <property type="molecule type" value="Genomic_DNA"/>
</dbReference>
<feature type="binding site" evidence="12">
    <location>
        <position position="191"/>
    </location>
    <ligand>
        <name>L-threonine</name>
        <dbReference type="ChEBI" id="CHEBI:57926"/>
    </ligand>
</feature>
<dbReference type="Pfam" id="PF01300">
    <property type="entry name" value="Sua5_yciO_yrdC"/>
    <property type="match status" value="1"/>
</dbReference>
<evidence type="ECO:0000256" key="2">
    <source>
        <dbReference type="ARBA" id="ARBA00007663"/>
    </source>
</evidence>
<dbReference type="AlphaFoldDB" id="A0AAN0K9J5"/>
<feature type="region of interest" description="Disordered" evidence="13">
    <location>
        <begin position="1"/>
        <end position="22"/>
    </location>
</feature>
<proteinExistence type="inferred from homology"/>
<evidence type="ECO:0000259" key="14">
    <source>
        <dbReference type="PROSITE" id="PS51163"/>
    </source>
</evidence>
<evidence type="ECO:0000256" key="9">
    <source>
        <dbReference type="ARBA" id="ARBA00022840"/>
    </source>
</evidence>
<comment type="catalytic activity">
    <reaction evidence="11">
        <text>L-threonine + hydrogencarbonate + ATP = L-threonylcarbamoyladenylate + diphosphate + H2O</text>
        <dbReference type="Rhea" id="RHEA:36407"/>
        <dbReference type="ChEBI" id="CHEBI:15377"/>
        <dbReference type="ChEBI" id="CHEBI:17544"/>
        <dbReference type="ChEBI" id="CHEBI:30616"/>
        <dbReference type="ChEBI" id="CHEBI:33019"/>
        <dbReference type="ChEBI" id="CHEBI:57926"/>
        <dbReference type="ChEBI" id="CHEBI:73682"/>
        <dbReference type="EC" id="2.7.7.87"/>
    </reaction>
</comment>
<comment type="subcellular location">
    <subcellularLocation>
        <location evidence="1">Cytoplasm</location>
    </subcellularLocation>
</comment>
<dbReference type="GO" id="GO:0008033">
    <property type="term" value="P:tRNA processing"/>
    <property type="evidence" value="ECO:0007669"/>
    <property type="project" value="UniProtKB-KW"/>
</dbReference>
<dbReference type="InterPro" id="IPR050156">
    <property type="entry name" value="TC-AMP_synthase_SUA5"/>
</dbReference>
<dbReference type="NCBIfam" id="TIGR00057">
    <property type="entry name" value="L-threonylcarbamoyladenylate synthase"/>
    <property type="match status" value="1"/>
</dbReference>
<dbReference type="GO" id="GO:0061710">
    <property type="term" value="F:L-threonylcarbamoyladenylate synthase"/>
    <property type="evidence" value="ECO:0007669"/>
    <property type="project" value="UniProtKB-EC"/>
</dbReference>
<evidence type="ECO:0000256" key="7">
    <source>
        <dbReference type="ARBA" id="ARBA00022695"/>
    </source>
</evidence>
<comment type="similarity">
    <text evidence="2">Belongs to the SUA5 family.</text>
</comment>
<keyword evidence="4" id="KW-0963">Cytoplasm</keyword>
<evidence type="ECO:0000256" key="8">
    <source>
        <dbReference type="ARBA" id="ARBA00022741"/>
    </source>
</evidence>
<feature type="compositionally biased region" description="Basic and acidic residues" evidence="13">
    <location>
        <begin position="10"/>
        <end position="22"/>
    </location>
</feature>
<evidence type="ECO:0000256" key="6">
    <source>
        <dbReference type="ARBA" id="ARBA00022694"/>
    </source>
</evidence>
<evidence type="ECO:0000256" key="12">
    <source>
        <dbReference type="PIRSR" id="PIRSR004930-1"/>
    </source>
</evidence>
<dbReference type="GO" id="GO:0000049">
    <property type="term" value="F:tRNA binding"/>
    <property type="evidence" value="ECO:0007669"/>
    <property type="project" value="TreeGrafter"/>
</dbReference>
<evidence type="ECO:0000256" key="1">
    <source>
        <dbReference type="ARBA" id="ARBA00004496"/>
    </source>
</evidence>
<dbReference type="InterPro" id="IPR010923">
    <property type="entry name" value="T(6)A37_SUA5"/>
</dbReference>
<evidence type="ECO:0000256" key="11">
    <source>
        <dbReference type="ARBA" id="ARBA00048366"/>
    </source>
</evidence>
<evidence type="ECO:0000256" key="10">
    <source>
        <dbReference type="ARBA" id="ARBA00029774"/>
    </source>
</evidence>
<evidence type="ECO:0000313" key="15">
    <source>
        <dbReference type="EMBL" id="BEH03501.1"/>
    </source>
</evidence>
<name>A0AAN0K9J5_9ACTN</name>
<reference evidence="15" key="1">
    <citation type="journal article" date="2024" name="Int. J. Syst. Evol. Microbiol.">
        <title>Brooklawnia propionicigenes sp. nov., a facultatively anaerobic, propionate-producing bacterium isolated from a methanogenic reactor treating waste from cattle farms.</title>
        <authorList>
            <person name="Akita Y."/>
            <person name="Ueki A."/>
            <person name="Tonouchi A."/>
            <person name="Sugawara Y."/>
            <person name="Honma S."/>
            <person name="Kaku N."/>
            <person name="Ueki K."/>
        </authorList>
    </citation>
    <scope>NUCLEOTIDE SEQUENCE</scope>
    <source>
        <strain evidence="15">SH051</strain>
    </source>
</reference>
<dbReference type="GO" id="GO:0005737">
    <property type="term" value="C:cytoplasm"/>
    <property type="evidence" value="ECO:0007669"/>
    <property type="project" value="UniProtKB-SubCell"/>
</dbReference>
<dbReference type="GO" id="GO:0005524">
    <property type="term" value="F:ATP binding"/>
    <property type="evidence" value="ECO:0007669"/>
    <property type="project" value="UniProtKB-KW"/>
</dbReference>
<keyword evidence="8 12" id="KW-0547">Nucleotide-binding</keyword>